<dbReference type="Proteomes" id="UP000654370">
    <property type="component" value="Unassembled WGS sequence"/>
</dbReference>
<accession>A0A8H7Q4G9</accession>
<dbReference type="CDD" id="cd18983">
    <property type="entry name" value="CBD_MSL3_like"/>
    <property type="match status" value="1"/>
</dbReference>
<reference evidence="10" key="1">
    <citation type="submission" date="2020-12" db="EMBL/GenBank/DDBJ databases">
        <title>Metabolic potential, ecology and presence of endohyphal bacteria is reflected in genomic diversity of Mucoromycotina.</title>
        <authorList>
            <person name="Muszewska A."/>
            <person name="Okrasinska A."/>
            <person name="Steczkiewicz K."/>
            <person name="Drgas O."/>
            <person name="Orlowska M."/>
            <person name="Perlinska-Lenart U."/>
            <person name="Aleksandrzak-Piekarczyk T."/>
            <person name="Szatraj K."/>
            <person name="Zielenkiewicz U."/>
            <person name="Pilsyk S."/>
            <person name="Malc E."/>
            <person name="Mieczkowski P."/>
            <person name="Kruszewska J.S."/>
            <person name="Biernat P."/>
            <person name="Pawlowska J."/>
        </authorList>
    </citation>
    <scope>NUCLEOTIDE SEQUENCE</scope>
    <source>
        <strain evidence="10">WA0000067209</strain>
    </source>
</reference>
<dbReference type="PROSITE" id="PS51640">
    <property type="entry name" value="MRG"/>
    <property type="match status" value="1"/>
</dbReference>
<organism evidence="10 11">
    <name type="scientific">Mortierella isabellina</name>
    <name type="common">Filamentous fungus</name>
    <name type="synonym">Umbelopsis isabellina</name>
    <dbReference type="NCBI Taxonomy" id="91625"/>
    <lineage>
        <taxon>Eukaryota</taxon>
        <taxon>Fungi</taxon>
        <taxon>Fungi incertae sedis</taxon>
        <taxon>Mucoromycota</taxon>
        <taxon>Mucoromycotina</taxon>
        <taxon>Umbelopsidomycetes</taxon>
        <taxon>Umbelopsidales</taxon>
        <taxon>Umbelopsidaceae</taxon>
        <taxon>Umbelopsis</taxon>
    </lineage>
</organism>
<keyword evidence="6" id="KW-0804">Transcription</keyword>
<dbReference type="Gene3D" id="2.30.30.140">
    <property type="match status" value="1"/>
</dbReference>
<dbReference type="PIRSF" id="PIRSF038133">
    <property type="entry name" value="HAT_Nua4_EAF3/MRG15"/>
    <property type="match status" value="1"/>
</dbReference>
<dbReference type="AlphaFoldDB" id="A0A8H7Q4G9"/>
<dbReference type="InterPro" id="IPR053820">
    <property type="entry name" value="MSL3_chromo-like"/>
</dbReference>
<dbReference type="PANTHER" id="PTHR10880">
    <property type="entry name" value="MORTALITY FACTOR 4-LIKE PROTEIN"/>
    <property type="match status" value="1"/>
</dbReference>
<evidence type="ECO:0000256" key="2">
    <source>
        <dbReference type="ARBA" id="ARBA00009093"/>
    </source>
</evidence>
<keyword evidence="5" id="KW-0805">Transcription regulation</keyword>
<evidence type="ECO:0000313" key="11">
    <source>
        <dbReference type="Proteomes" id="UP000654370"/>
    </source>
</evidence>
<keyword evidence="7" id="KW-0539">Nucleus</keyword>
<proteinExistence type="inferred from homology"/>
<dbReference type="GO" id="GO:0006325">
    <property type="term" value="P:chromatin organization"/>
    <property type="evidence" value="ECO:0007669"/>
    <property type="project" value="UniProtKB-KW"/>
</dbReference>
<sequence>MPREASTFSDDERVLCYHGPMLYEAKVLKGANMDEEEMQGPHYFVHYKGWKQTWDEWVPEDRVLKWTETNLQKQAQLKEAHYRKKPARSAASSTPTTEKGHDGESRGRKRARDSSLDKAKEEEAMSKTDIKIDIPEQLKGLLVDDWENVTKTQKLLSLPRKPTVSEILDDYIDRSMKANKRHGSESEEVLNEVVRGIKVYFDKTIGNMLLYRLERKQFAKTVEAHPETSPSDIYGAEHLLRLFVQFPRLITASNVDPDSALILKDYLQDVLIFLQQEQSRLFDA</sequence>
<evidence type="ECO:0000256" key="7">
    <source>
        <dbReference type="ARBA" id="ARBA00023242"/>
    </source>
</evidence>
<dbReference type="InterPro" id="IPR016197">
    <property type="entry name" value="Chromo-like_dom_sf"/>
</dbReference>
<evidence type="ECO:0000313" key="10">
    <source>
        <dbReference type="EMBL" id="KAG2185777.1"/>
    </source>
</evidence>
<evidence type="ECO:0000256" key="6">
    <source>
        <dbReference type="ARBA" id="ARBA00023163"/>
    </source>
</evidence>
<keyword evidence="11" id="KW-1185">Reference proteome</keyword>
<evidence type="ECO:0000256" key="3">
    <source>
        <dbReference type="ARBA" id="ARBA00018505"/>
    </source>
</evidence>
<dbReference type="GO" id="GO:0006355">
    <property type="term" value="P:regulation of DNA-templated transcription"/>
    <property type="evidence" value="ECO:0007669"/>
    <property type="project" value="InterPro"/>
</dbReference>
<dbReference type="SMART" id="SM00298">
    <property type="entry name" value="CHROMO"/>
    <property type="match status" value="1"/>
</dbReference>
<evidence type="ECO:0000256" key="5">
    <source>
        <dbReference type="ARBA" id="ARBA00023015"/>
    </source>
</evidence>
<dbReference type="Pfam" id="PF05712">
    <property type="entry name" value="MRG"/>
    <property type="match status" value="1"/>
</dbReference>
<evidence type="ECO:0000259" key="9">
    <source>
        <dbReference type="SMART" id="SM00298"/>
    </source>
</evidence>
<comment type="subcellular location">
    <subcellularLocation>
        <location evidence="1">Nucleus</location>
    </subcellularLocation>
</comment>
<comment type="similarity">
    <text evidence="2">Belongs to the MRG family.</text>
</comment>
<dbReference type="GO" id="GO:0035267">
    <property type="term" value="C:NuA4 histone acetyltransferase complex"/>
    <property type="evidence" value="ECO:0007669"/>
    <property type="project" value="TreeGrafter"/>
</dbReference>
<keyword evidence="4" id="KW-0156">Chromatin regulator</keyword>
<dbReference type="EMBL" id="JAEPQZ010000001">
    <property type="protein sequence ID" value="KAG2185777.1"/>
    <property type="molecule type" value="Genomic_DNA"/>
</dbReference>
<dbReference type="OrthoDB" id="124855at2759"/>
<evidence type="ECO:0000256" key="4">
    <source>
        <dbReference type="ARBA" id="ARBA00022853"/>
    </source>
</evidence>
<evidence type="ECO:0000256" key="1">
    <source>
        <dbReference type="ARBA" id="ARBA00004123"/>
    </source>
</evidence>
<dbReference type="SUPFAM" id="SSF54160">
    <property type="entry name" value="Chromo domain-like"/>
    <property type="match status" value="1"/>
</dbReference>
<comment type="caution">
    <text evidence="10">The sequence shown here is derived from an EMBL/GenBank/DDBJ whole genome shotgun (WGS) entry which is preliminary data.</text>
</comment>
<dbReference type="InterPro" id="IPR026541">
    <property type="entry name" value="MRG_dom"/>
</dbReference>
<dbReference type="Pfam" id="PF22732">
    <property type="entry name" value="MSL3_chromo-like"/>
    <property type="match status" value="1"/>
</dbReference>
<feature type="region of interest" description="Disordered" evidence="8">
    <location>
        <begin position="77"/>
        <end position="125"/>
    </location>
</feature>
<dbReference type="PANTHER" id="PTHR10880:SF15">
    <property type="entry name" value="MSL COMPLEX SUBUNIT 3"/>
    <property type="match status" value="1"/>
</dbReference>
<dbReference type="InterPro" id="IPR000953">
    <property type="entry name" value="Chromo/chromo_shadow_dom"/>
</dbReference>
<name>A0A8H7Q4G9_MORIS</name>
<feature type="compositionally biased region" description="Basic and acidic residues" evidence="8">
    <location>
        <begin position="98"/>
        <end position="125"/>
    </location>
</feature>
<protein>
    <recommendedName>
        <fullName evidence="3">Chromatin modification-related protein EAF3</fullName>
    </recommendedName>
</protein>
<feature type="domain" description="Chromo" evidence="9">
    <location>
        <begin position="22"/>
        <end position="79"/>
    </location>
</feature>
<dbReference type="InterPro" id="IPR038217">
    <property type="entry name" value="MRG_C_sf"/>
</dbReference>
<dbReference type="GO" id="GO:0032221">
    <property type="term" value="C:Rpd3S complex"/>
    <property type="evidence" value="ECO:0007669"/>
    <property type="project" value="TreeGrafter"/>
</dbReference>
<evidence type="ECO:0000256" key="8">
    <source>
        <dbReference type="SAM" id="MobiDB-lite"/>
    </source>
</evidence>
<dbReference type="Gene3D" id="1.10.274.30">
    <property type="entry name" value="MRG domain"/>
    <property type="match status" value="1"/>
</dbReference>
<gene>
    <name evidence="10" type="ORF">INT43_002214</name>
</gene>
<dbReference type="InterPro" id="IPR008676">
    <property type="entry name" value="MRG"/>
</dbReference>